<gene>
    <name evidence="4" type="ORF">A2024_04135</name>
</gene>
<dbReference type="EMBL" id="MFFM01000034">
    <property type="protein sequence ID" value="OGF12183.1"/>
    <property type="molecule type" value="Genomic_DNA"/>
</dbReference>
<proteinExistence type="predicted"/>
<accession>A0A1F5RDQ1</accession>
<dbReference type="Pfam" id="PF13181">
    <property type="entry name" value="TPR_8"/>
    <property type="match status" value="1"/>
</dbReference>
<feature type="repeat" description="TPR" evidence="3">
    <location>
        <begin position="83"/>
        <end position="116"/>
    </location>
</feature>
<keyword evidence="1" id="KW-0677">Repeat</keyword>
<dbReference type="Proteomes" id="UP000177230">
    <property type="component" value="Unassembled WGS sequence"/>
</dbReference>
<dbReference type="PROSITE" id="PS50005">
    <property type="entry name" value="TPR"/>
    <property type="match status" value="2"/>
</dbReference>
<dbReference type="InterPro" id="IPR011990">
    <property type="entry name" value="TPR-like_helical_dom_sf"/>
</dbReference>
<dbReference type="Pfam" id="PF13432">
    <property type="entry name" value="TPR_16"/>
    <property type="match status" value="1"/>
</dbReference>
<evidence type="ECO:0000256" key="3">
    <source>
        <dbReference type="PROSITE-ProRule" id="PRU00339"/>
    </source>
</evidence>
<name>A0A1F5RDQ1_9BACT</name>
<sequence>MPGPANNSARLFARADRFSRQGKRKEAIKAYRAVLALPELKEGGDLARELAHWGLAELLILERDTAEAESHLLAAIGLNPNEANYYQQLGSLCSYMDRFEDAIAQLKKSLDLRPAHPQTMHLLGWAVFMSGDHKSGRQILEQAAALDECDAGILNDLAVCLVEMRLYGEALKHLDRALELDPHNQLLESYRQMVMDKKASP</sequence>
<dbReference type="Gene3D" id="1.25.40.10">
    <property type="entry name" value="Tetratricopeptide repeat domain"/>
    <property type="match status" value="1"/>
</dbReference>
<evidence type="ECO:0000313" key="5">
    <source>
        <dbReference type="Proteomes" id="UP000177230"/>
    </source>
</evidence>
<organism evidence="4 5">
    <name type="scientific">Candidatus Edwardsbacteria bacterium GWF2_54_11</name>
    <dbReference type="NCBI Taxonomy" id="1817851"/>
    <lineage>
        <taxon>Bacteria</taxon>
        <taxon>Candidatus Edwardsiibacteriota</taxon>
    </lineage>
</organism>
<dbReference type="SMART" id="SM00028">
    <property type="entry name" value="TPR"/>
    <property type="match status" value="4"/>
</dbReference>
<dbReference type="PANTHER" id="PTHR44943">
    <property type="entry name" value="CELLULOSE SYNTHASE OPERON PROTEIN C"/>
    <property type="match status" value="1"/>
</dbReference>
<dbReference type="InterPro" id="IPR019734">
    <property type="entry name" value="TPR_rpt"/>
</dbReference>
<dbReference type="AlphaFoldDB" id="A0A1F5RDQ1"/>
<protein>
    <submittedName>
        <fullName evidence="4">Uncharacterized protein</fullName>
    </submittedName>
</protein>
<evidence type="ECO:0000256" key="2">
    <source>
        <dbReference type="ARBA" id="ARBA00022803"/>
    </source>
</evidence>
<keyword evidence="2 3" id="KW-0802">TPR repeat</keyword>
<evidence type="ECO:0000256" key="1">
    <source>
        <dbReference type="ARBA" id="ARBA00022737"/>
    </source>
</evidence>
<reference evidence="4 5" key="1">
    <citation type="journal article" date="2016" name="Nat. Commun.">
        <title>Thousands of microbial genomes shed light on interconnected biogeochemical processes in an aquifer system.</title>
        <authorList>
            <person name="Anantharaman K."/>
            <person name="Brown C.T."/>
            <person name="Hug L.A."/>
            <person name="Sharon I."/>
            <person name="Castelle C.J."/>
            <person name="Probst A.J."/>
            <person name="Thomas B.C."/>
            <person name="Singh A."/>
            <person name="Wilkins M.J."/>
            <person name="Karaoz U."/>
            <person name="Brodie E.L."/>
            <person name="Williams K.H."/>
            <person name="Hubbard S.S."/>
            <person name="Banfield J.F."/>
        </authorList>
    </citation>
    <scope>NUCLEOTIDE SEQUENCE [LARGE SCALE GENOMIC DNA]</scope>
</reference>
<dbReference type="Pfam" id="PF14559">
    <property type="entry name" value="TPR_19"/>
    <property type="match status" value="1"/>
</dbReference>
<evidence type="ECO:0000313" key="4">
    <source>
        <dbReference type="EMBL" id="OGF12183.1"/>
    </source>
</evidence>
<feature type="repeat" description="TPR" evidence="3">
    <location>
        <begin position="151"/>
        <end position="184"/>
    </location>
</feature>
<dbReference type="SUPFAM" id="SSF48452">
    <property type="entry name" value="TPR-like"/>
    <property type="match status" value="1"/>
</dbReference>
<dbReference type="PANTHER" id="PTHR44943:SF8">
    <property type="entry name" value="TPR REPEAT-CONTAINING PROTEIN MJ0263"/>
    <property type="match status" value="1"/>
</dbReference>
<comment type="caution">
    <text evidence="4">The sequence shown here is derived from an EMBL/GenBank/DDBJ whole genome shotgun (WGS) entry which is preliminary data.</text>
</comment>
<dbReference type="InterPro" id="IPR051685">
    <property type="entry name" value="Ycf3/AcsC/BcsC/TPR_MFPF"/>
</dbReference>